<proteinExistence type="inferred from homology"/>
<dbReference type="InterPro" id="IPR051545">
    <property type="entry name" value="NAD(P)H_dehydrogenase_qn"/>
</dbReference>
<dbReference type="Proteomes" id="UP000005096">
    <property type="component" value="Chromosome"/>
</dbReference>
<evidence type="ECO:0000256" key="1">
    <source>
        <dbReference type="ARBA" id="ARBA00006252"/>
    </source>
</evidence>
<dbReference type="Pfam" id="PF02525">
    <property type="entry name" value="Flavodoxin_2"/>
    <property type="match status" value="1"/>
</dbReference>
<dbReference type="PaxDb" id="584708-Apau_0662"/>
<dbReference type="InterPro" id="IPR029039">
    <property type="entry name" value="Flavoprotein-like_sf"/>
</dbReference>
<comment type="similarity">
    <text evidence="1">Belongs to the NAD(P)H dehydrogenase (quinone) family.</text>
</comment>
<keyword evidence="2" id="KW-0560">Oxidoreductase</keyword>
<dbReference type="InterPro" id="IPR003680">
    <property type="entry name" value="Flavodoxin_fold"/>
</dbReference>
<dbReference type="STRING" id="584708.Apau_0662"/>
<evidence type="ECO:0000259" key="3">
    <source>
        <dbReference type="Pfam" id="PF02525"/>
    </source>
</evidence>
<dbReference type="PANTHER" id="PTHR10204:SF34">
    <property type="entry name" value="NAD(P)H DEHYDROGENASE [QUINONE] 1 ISOFORM 1"/>
    <property type="match status" value="1"/>
</dbReference>
<dbReference type="HOGENOM" id="CLU_058643_1_0_0"/>
<dbReference type="AlphaFoldDB" id="E3CUD2"/>
<protein>
    <submittedName>
        <fullName evidence="4">NAD(P)H dehydrogenase (Quinone)</fullName>
    </submittedName>
</protein>
<dbReference type="eggNOG" id="COG2249">
    <property type="taxonomic scope" value="Bacteria"/>
</dbReference>
<evidence type="ECO:0000313" key="4">
    <source>
        <dbReference type="EMBL" id="EFQ23091.1"/>
    </source>
</evidence>
<dbReference type="GO" id="GO:0003955">
    <property type="term" value="F:NAD(P)H dehydrogenase (quinone) activity"/>
    <property type="evidence" value="ECO:0007669"/>
    <property type="project" value="TreeGrafter"/>
</dbReference>
<dbReference type="PANTHER" id="PTHR10204">
    <property type="entry name" value="NAD P H OXIDOREDUCTASE-RELATED"/>
    <property type="match status" value="1"/>
</dbReference>
<evidence type="ECO:0000256" key="2">
    <source>
        <dbReference type="ARBA" id="ARBA00023002"/>
    </source>
</evidence>
<name>E3CUD2_9BACT</name>
<organism evidence="4 5">
    <name type="scientific">Aminomonas paucivorans DSM 12260</name>
    <dbReference type="NCBI Taxonomy" id="584708"/>
    <lineage>
        <taxon>Bacteria</taxon>
        <taxon>Thermotogati</taxon>
        <taxon>Synergistota</taxon>
        <taxon>Synergistia</taxon>
        <taxon>Synergistales</taxon>
        <taxon>Synergistaceae</taxon>
        <taxon>Aminomonas</taxon>
    </lineage>
</organism>
<dbReference type="GO" id="GO:0005829">
    <property type="term" value="C:cytosol"/>
    <property type="evidence" value="ECO:0007669"/>
    <property type="project" value="TreeGrafter"/>
</dbReference>
<reference evidence="4 5" key="1">
    <citation type="journal article" date="2010" name="Stand. Genomic Sci.">
        <title>Non-contiguous finished genome sequence of Aminomonas paucivorans type strain (GLU-3).</title>
        <authorList>
            <person name="Pitluck S."/>
            <person name="Yasawong M."/>
            <person name="Held B."/>
            <person name="Lapidus A."/>
            <person name="Nolan M."/>
            <person name="Copeland A."/>
            <person name="Lucas S."/>
            <person name="Del Rio T.G."/>
            <person name="Tice H."/>
            <person name="Cheng J.F."/>
            <person name="Chertkov O."/>
            <person name="Goodwin L."/>
            <person name="Tapia R."/>
            <person name="Han C."/>
            <person name="Liolios K."/>
            <person name="Ivanova N."/>
            <person name="Mavromatis K."/>
            <person name="Ovchinnikova G."/>
            <person name="Pati A."/>
            <person name="Chen A."/>
            <person name="Palaniappan K."/>
            <person name="Land M."/>
            <person name="Hauser L."/>
            <person name="Chang Y.J."/>
            <person name="Jeffries C.D."/>
            <person name="Pukall R."/>
            <person name="Spring S."/>
            <person name="Rohde M."/>
            <person name="Sikorski J."/>
            <person name="Goker M."/>
            <person name="Woyke T."/>
            <person name="Bristow J."/>
            <person name="Eisen J.A."/>
            <person name="Markowitz V."/>
            <person name="Hugenholtz P."/>
            <person name="Kyrpides N.C."/>
            <person name="Klenk H.P."/>
        </authorList>
    </citation>
    <scope>NUCLEOTIDE SEQUENCE [LARGE SCALE GENOMIC DNA]</scope>
    <source>
        <strain evidence="4 5">DSM 12260</strain>
    </source>
</reference>
<feature type="domain" description="Flavodoxin-like fold" evidence="3">
    <location>
        <begin position="1"/>
        <end position="176"/>
    </location>
</feature>
<gene>
    <name evidence="4" type="ORF">Apau_0662</name>
</gene>
<sequence length="192" mass="21185">MKALIVYAHPKEGSFCEAVRLAVEEELRRRGASCEVEDLYAQGFDPLLTAEEQAGAFNGVFPEDVRRAQARVAEADLLVLVHPLWWSSVPAILKGWIDRVLAYGFAYDFGDGMRGLLKGKRVALFTSTGASEEVLRQGGTLDALKVFLDEGVFGSCGMEVVLHRYLFGPCGASDEERRVMLETVRRDAQTLA</sequence>
<dbReference type="Gene3D" id="3.40.50.360">
    <property type="match status" value="1"/>
</dbReference>
<dbReference type="SUPFAM" id="SSF52218">
    <property type="entry name" value="Flavoproteins"/>
    <property type="match status" value="1"/>
</dbReference>
<accession>E3CUD2</accession>
<dbReference type="EMBL" id="CM001022">
    <property type="protein sequence ID" value="EFQ23091.1"/>
    <property type="molecule type" value="Genomic_DNA"/>
</dbReference>
<dbReference type="RefSeq" id="WP_006300250.1">
    <property type="nucleotide sequence ID" value="NZ_CM001022.1"/>
</dbReference>
<keyword evidence="5" id="KW-1185">Reference proteome</keyword>
<evidence type="ECO:0000313" key="5">
    <source>
        <dbReference type="Proteomes" id="UP000005096"/>
    </source>
</evidence>